<evidence type="ECO:0000313" key="4">
    <source>
        <dbReference type="Proteomes" id="UP000518681"/>
    </source>
</evidence>
<dbReference type="EMBL" id="CP010027">
    <property type="protein sequence ID" value="AJZ61337.1"/>
    <property type="molecule type" value="Genomic_DNA"/>
</dbReference>
<dbReference type="Proteomes" id="UP000032614">
    <property type="component" value="Chromosome 2"/>
</dbReference>
<dbReference type="KEGG" id="bfn:OI25_7044"/>
<evidence type="ECO:0000313" key="3">
    <source>
        <dbReference type="Proteomes" id="UP000032614"/>
    </source>
</evidence>
<organism evidence="2 4">
    <name type="scientific">Paraburkholderia fungorum</name>
    <dbReference type="NCBI Taxonomy" id="134537"/>
    <lineage>
        <taxon>Bacteria</taxon>
        <taxon>Pseudomonadati</taxon>
        <taxon>Pseudomonadota</taxon>
        <taxon>Betaproteobacteria</taxon>
        <taxon>Burkholderiales</taxon>
        <taxon>Burkholderiaceae</taxon>
        <taxon>Paraburkholderia</taxon>
    </lineage>
</organism>
<name>A0AAW3V5L8_9BURK</name>
<proteinExistence type="predicted"/>
<dbReference type="AlphaFoldDB" id="A0AAW3V5L8"/>
<gene>
    <name evidence="2" type="ORF">GGD69_007142</name>
    <name evidence="1" type="ORF">OI25_7044</name>
</gene>
<dbReference type="EMBL" id="JACIIK010000016">
    <property type="protein sequence ID" value="MBB6206244.1"/>
    <property type="molecule type" value="Genomic_DNA"/>
</dbReference>
<dbReference type="Proteomes" id="UP000518681">
    <property type="component" value="Unassembled WGS sequence"/>
</dbReference>
<reference evidence="1 3" key="1">
    <citation type="journal article" date="2015" name="Genome Announc.">
        <title>Complete genome sequences for 59 burkholderia isolates, both pathogenic and near neighbor.</title>
        <authorList>
            <person name="Johnson S.L."/>
            <person name="Bishop-Lilly K.A."/>
            <person name="Ladner J.T."/>
            <person name="Daligault H.E."/>
            <person name="Davenport K.W."/>
            <person name="Jaissle J."/>
            <person name="Frey K.G."/>
            <person name="Koroleva G.I."/>
            <person name="Bruce D.C."/>
            <person name="Coyne S.R."/>
            <person name="Broomall S.M."/>
            <person name="Li P.E."/>
            <person name="Teshima H."/>
            <person name="Gibbons H.S."/>
            <person name="Palacios G.F."/>
            <person name="Rosenzweig C.N."/>
            <person name="Redden C.L."/>
            <person name="Xu Y."/>
            <person name="Minogue T.D."/>
            <person name="Chain P.S."/>
        </authorList>
    </citation>
    <scope>NUCLEOTIDE SEQUENCE [LARGE SCALE GENOMIC DNA]</scope>
    <source>
        <strain evidence="1 3">ATCC BAA-463</strain>
    </source>
</reference>
<evidence type="ECO:0000313" key="1">
    <source>
        <dbReference type="EMBL" id="AJZ61337.1"/>
    </source>
</evidence>
<reference evidence="2 4" key="2">
    <citation type="submission" date="2020-08" db="EMBL/GenBank/DDBJ databases">
        <title>Genomic Encyclopedia of Type Strains, Phase IV (KMG-V): Genome sequencing to study the core and pangenomes of soil and plant-associated prokaryotes.</title>
        <authorList>
            <person name="Whitman W."/>
        </authorList>
    </citation>
    <scope>NUCLEOTIDE SEQUENCE [LARGE SCALE GENOMIC DNA]</scope>
    <source>
        <strain evidence="2 4">SEMIA 4013</strain>
    </source>
</reference>
<evidence type="ECO:0000313" key="2">
    <source>
        <dbReference type="EMBL" id="MBB6206244.1"/>
    </source>
</evidence>
<protein>
    <submittedName>
        <fullName evidence="2">Uncharacterized protein</fullName>
    </submittedName>
</protein>
<sequence>MSFSKYNDIKICASGKRTMVPAHGAGCNPCMPRSAEPLSP</sequence>
<accession>A0AAW3V5L8</accession>